<keyword evidence="1" id="KW-0472">Membrane</keyword>
<proteinExistence type="predicted"/>
<reference evidence="2" key="1">
    <citation type="submission" date="2023-06" db="EMBL/GenBank/DDBJ databases">
        <title>Gycomyces niveus sp.nov., a novel actinomycete isolated from soil in Shouguang.</title>
        <authorList>
            <person name="Yang X."/>
            <person name="Zhao J."/>
        </authorList>
    </citation>
    <scope>NUCLEOTIDE SEQUENCE</scope>
    <source>
        <strain evidence="2">NEAU C2</strain>
    </source>
</reference>
<protein>
    <recommendedName>
        <fullName evidence="4">DUF1707 domain-containing protein</fullName>
    </recommendedName>
</protein>
<keyword evidence="3" id="KW-1185">Reference proteome</keyword>
<sequence length="119" mass="13482">MDAMDAFAARPSSTDKRIALDRLATARRKGVLDARQYRLRRRMAQRARSVADLQALLLDVGDDELGGEDHWRYGRWRGPVREGRELEIQRFVGALFVVAAIVAVIVCVSVAIVLYRHFS</sequence>
<dbReference type="EMBL" id="JAUEMJ010000001">
    <property type="protein sequence ID" value="MDN3238737.1"/>
    <property type="molecule type" value="Genomic_DNA"/>
</dbReference>
<comment type="caution">
    <text evidence="2">The sequence shown here is derived from an EMBL/GenBank/DDBJ whole genome shotgun (WGS) entry which is preliminary data.</text>
</comment>
<name>A0ABT7YJD1_9ACTN</name>
<accession>A0ABT7YJD1</accession>
<evidence type="ECO:0000256" key="1">
    <source>
        <dbReference type="SAM" id="Phobius"/>
    </source>
</evidence>
<evidence type="ECO:0000313" key="3">
    <source>
        <dbReference type="Proteomes" id="UP001171902"/>
    </source>
</evidence>
<evidence type="ECO:0008006" key="4">
    <source>
        <dbReference type="Google" id="ProtNLM"/>
    </source>
</evidence>
<dbReference type="RefSeq" id="WP_289954848.1">
    <property type="nucleotide sequence ID" value="NZ_JAUEMJ010000001.1"/>
</dbReference>
<evidence type="ECO:0000313" key="2">
    <source>
        <dbReference type="EMBL" id="MDN3238737.1"/>
    </source>
</evidence>
<feature type="transmembrane region" description="Helical" evidence="1">
    <location>
        <begin position="91"/>
        <end position="115"/>
    </location>
</feature>
<keyword evidence="1" id="KW-1133">Transmembrane helix</keyword>
<gene>
    <name evidence="2" type="ORF">QWI33_03280</name>
</gene>
<dbReference type="Proteomes" id="UP001171902">
    <property type="component" value="Unassembled WGS sequence"/>
</dbReference>
<keyword evidence="1" id="KW-0812">Transmembrane</keyword>
<organism evidence="2 3">
    <name type="scientific">Glycomyces tritici</name>
    <dbReference type="NCBI Taxonomy" id="2665176"/>
    <lineage>
        <taxon>Bacteria</taxon>
        <taxon>Bacillati</taxon>
        <taxon>Actinomycetota</taxon>
        <taxon>Actinomycetes</taxon>
        <taxon>Glycomycetales</taxon>
        <taxon>Glycomycetaceae</taxon>
        <taxon>Glycomyces</taxon>
    </lineage>
</organism>